<gene>
    <name evidence="6" type="ORF">WDU99_05925</name>
</gene>
<evidence type="ECO:0000256" key="5">
    <source>
        <dbReference type="ARBA" id="ARBA00022801"/>
    </source>
</evidence>
<evidence type="ECO:0000256" key="3">
    <source>
        <dbReference type="ARBA" id="ARBA00022722"/>
    </source>
</evidence>
<reference evidence="6 7" key="1">
    <citation type="submission" date="2024-02" db="EMBL/GenBank/DDBJ databases">
        <authorList>
            <person name="Saticioglu I.B."/>
        </authorList>
    </citation>
    <scope>NUCLEOTIDE SEQUENCE [LARGE SCALE GENOMIC DNA]</scope>
    <source>
        <strain evidence="6 7">Mu-80</strain>
    </source>
</reference>
<keyword evidence="7" id="KW-1185">Reference proteome</keyword>
<dbReference type="RefSeq" id="WP_337331521.1">
    <property type="nucleotide sequence ID" value="NZ_JBBDGM010000004.1"/>
</dbReference>
<name>A0ABU8LA01_9MICO</name>
<comment type="caution">
    <text evidence="6">The sequence shown here is derived from an EMBL/GenBank/DDBJ whole genome shotgun (WGS) entry which is preliminary data.</text>
</comment>
<organism evidence="6 7">
    <name type="scientific">Microbacterium bandirmense</name>
    <dbReference type="NCBI Taxonomy" id="3122050"/>
    <lineage>
        <taxon>Bacteria</taxon>
        <taxon>Bacillati</taxon>
        <taxon>Actinomycetota</taxon>
        <taxon>Actinomycetes</taxon>
        <taxon>Micrococcales</taxon>
        <taxon>Microbacteriaceae</taxon>
        <taxon>Microbacterium</taxon>
    </lineage>
</organism>
<evidence type="ECO:0000313" key="7">
    <source>
        <dbReference type="Proteomes" id="UP001371224"/>
    </source>
</evidence>
<dbReference type="PANTHER" id="PTHR34139">
    <property type="entry name" value="UPF0331 PROTEIN MJ0127"/>
    <property type="match status" value="1"/>
</dbReference>
<proteinExistence type="predicted"/>
<dbReference type="Proteomes" id="UP001371224">
    <property type="component" value="Unassembled WGS sequence"/>
</dbReference>
<dbReference type="Pfam" id="PF01934">
    <property type="entry name" value="HepT-like"/>
    <property type="match status" value="1"/>
</dbReference>
<sequence length="124" mass="13842">MTDEADSRAAEREARIPRNLAVIEARLRDCADLAGRGEAAFFGTDFVNRYAAYAALIQIGNAAKDLPEQFRTAHPEVGWRALTRTRDKVGHLYGDSIDWDVIWATLLDDVPTDLQGITRARRAL</sequence>
<evidence type="ECO:0000313" key="6">
    <source>
        <dbReference type="EMBL" id="MEJ1087850.1"/>
    </source>
</evidence>
<dbReference type="EMBL" id="JBBDGM010000004">
    <property type="protein sequence ID" value="MEJ1087850.1"/>
    <property type="molecule type" value="Genomic_DNA"/>
</dbReference>
<dbReference type="PANTHER" id="PTHR34139:SF1">
    <property type="entry name" value="RNASE MJ1380-RELATED"/>
    <property type="match status" value="1"/>
</dbReference>
<keyword evidence="1" id="KW-0597">Phosphoprotein</keyword>
<protein>
    <submittedName>
        <fullName evidence="6">HepT-like ribonuclease domain-containing protein</fullName>
    </submittedName>
</protein>
<dbReference type="InterPro" id="IPR008201">
    <property type="entry name" value="HepT-like"/>
</dbReference>
<keyword evidence="5" id="KW-0378">Hydrolase</keyword>
<keyword evidence="3" id="KW-0540">Nuclease</keyword>
<keyword evidence="4" id="KW-0547">Nucleotide-binding</keyword>
<accession>A0ABU8LA01</accession>
<dbReference type="InterPro" id="IPR051813">
    <property type="entry name" value="HepT_RNase_toxin"/>
</dbReference>
<evidence type="ECO:0000256" key="1">
    <source>
        <dbReference type="ARBA" id="ARBA00022553"/>
    </source>
</evidence>
<evidence type="ECO:0000256" key="4">
    <source>
        <dbReference type="ARBA" id="ARBA00022741"/>
    </source>
</evidence>
<keyword evidence="2" id="KW-1277">Toxin-antitoxin system</keyword>
<evidence type="ECO:0000256" key="2">
    <source>
        <dbReference type="ARBA" id="ARBA00022649"/>
    </source>
</evidence>